<evidence type="ECO:0000313" key="4">
    <source>
        <dbReference type="Proteomes" id="UP000094285"/>
    </source>
</evidence>
<keyword evidence="4" id="KW-1185">Reference proteome</keyword>
<dbReference type="Pfam" id="PF10180">
    <property type="entry name" value="WKF"/>
    <property type="match status" value="1"/>
</dbReference>
<dbReference type="PANTHER" id="PTHR22306">
    <property type="entry name" value="CHROMOSOME 7 OPEN READING FRAME 50"/>
    <property type="match status" value="1"/>
</dbReference>
<evidence type="ECO:0000313" key="3">
    <source>
        <dbReference type="EMBL" id="ODV79843.1"/>
    </source>
</evidence>
<evidence type="ECO:0000256" key="1">
    <source>
        <dbReference type="SAM" id="MobiDB-lite"/>
    </source>
</evidence>
<dbReference type="STRING" id="984487.A0A1E4SK14"/>
<gene>
    <name evidence="3" type="ORF">CANTADRAFT_25668</name>
</gene>
<dbReference type="RefSeq" id="XP_020064965.1">
    <property type="nucleotide sequence ID" value="XM_020207495.1"/>
</dbReference>
<feature type="compositionally biased region" description="Basic residues" evidence="1">
    <location>
        <begin position="257"/>
        <end position="269"/>
    </location>
</feature>
<protein>
    <recommendedName>
        <fullName evidence="2">WKF domain-containing protein</fullName>
    </recommendedName>
</protein>
<dbReference type="PANTHER" id="PTHR22306:SF2">
    <property type="entry name" value="CHROMOSOME 7 OPEN READING FRAME 50"/>
    <property type="match status" value="1"/>
</dbReference>
<dbReference type="InterPro" id="IPR019327">
    <property type="entry name" value="WKF"/>
</dbReference>
<feature type="region of interest" description="Disordered" evidence="1">
    <location>
        <begin position="35"/>
        <end position="77"/>
    </location>
</feature>
<feature type="region of interest" description="Disordered" evidence="1">
    <location>
        <begin position="155"/>
        <end position="195"/>
    </location>
</feature>
<feature type="domain" description="WKF" evidence="2">
    <location>
        <begin position="80"/>
        <end position="139"/>
    </location>
</feature>
<feature type="compositionally biased region" description="Basic and acidic residues" evidence="1">
    <location>
        <begin position="243"/>
        <end position="256"/>
    </location>
</feature>
<dbReference type="OrthoDB" id="10261563at2759"/>
<dbReference type="AlphaFoldDB" id="A0A1E4SK14"/>
<feature type="compositionally biased region" description="Basic and acidic residues" evidence="1">
    <location>
        <begin position="66"/>
        <end position="77"/>
    </location>
</feature>
<dbReference type="EMBL" id="KV453911">
    <property type="protein sequence ID" value="ODV79843.1"/>
    <property type="molecule type" value="Genomic_DNA"/>
</dbReference>
<feature type="compositionally biased region" description="Basic and acidic residues" evidence="1">
    <location>
        <begin position="49"/>
        <end position="59"/>
    </location>
</feature>
<proteinExistence type="predicted"/>
<dbReference type="GeneID" id="30981632"/>
<feature type="compositionally biased region" description="Basic and acidic residues" evidence="1">
    <location>
        <begin position="155"/>
        <end position="169"/>
    </location>
</feature>
<feature type="region of interest" description="Disordered" evidence="1">
    <location>
        <begin position="218"/>
        <end position="275"/>
    </location>
</feature>
<name>A0A1E4SK14_9ASCO</name>
<sequence length="298" mass="34588">MSAHVPAWKRIGLKVKEELEHDPLVISTHLETANVTNKELKRINKQKRKLDESNKEKKEPKRPKLPKSERAPPPEKDQLAYLKQYHNDRDNWKFSKQKQNWILKNIKTIPGEYEDALKSYLEGLQGGSRGRVVEDLKEVIQKWNKLAQEVEDKLERELNGVQEPTKEDTKEEDTESDKKAKKKAKEEPKEEEVDIDYAERCKGLLEVLTGEVFTLKGLEDDVDEKKEEEVAVENEEAQENATVEDKQESPADESSKKVKNSKKEKKSKKDKKEKSNLILEEVDVSQFDKSAKKKKSKK</sequence>
<accession>A0A1E4SK14</accession>
<organism evidence="3 4">
    <name type="scientific">Suhomyces tanzawaensis NRRL Y-17324</name>
    <dbReference type="NCBI Taxonomy" id="984487"/>
    <lineage>
        <taxon>Eukaryota</taxon>
        <taxon>Fungi</taxon>
        <taxon>Dikarya</taxon>
        <taxon>Ascomycota</taxon>
        <taxon>Saccharomycotina</taxon>
        <taxon>Pichiomycetes</taxon>
        <taxon>Debaryomycetaceae</taxon>
        <taxon>Suhomyces</taxon>
    </lineage>
</organism>
<evidence type="ECO:0000259" key="2">
    <source>
        <dbReference type="Pfam" id="PF10180"/>
    </source>
</evidence>
<reference evidence="4" key="1">
    <citation type="submission" date="2016-05" db="EMBL/GenBank/DDBJ databases">
        <title>Comparative genomics of biotechnologically important yeasts.</title>
        <authorList>
            <consortium name="DOE Joint Genome Institute"/>
            <person name="Riley R."/>
            <person name="Haridas S."/>
            <person name="Wolfe K.H."/>
            <person name="Lopes M.R."/>
            <person name="Hittinger C.T."/>
            <person name="Goker M."/>
            <person name="Salamov A."/>
            <person name="Wisecaver J."/>
            <person name="Long T.M."/>
            <person name="Aerts A.L."/>
            <person name="Barry K."/>
            <person name="Choi C."/>
            <person name="Clum A."/>
            <person name="Coughlan A.Y."/>
            <person name="Deshpande S."/>
            <person name="Douglass A.P."/>
            <person name="Hanson S.J."/>
            <person name="Klenk H.-P."/>
            <person name="Labutti K."/>
            <person name="Lapidus A."/>
            <person name="Lindquist E."/>
            <person name="Lipzen A."/>
            <person name="Meier-Kolthoff J.P."/>
            <person name="Ohm R.A."/>
            <person name="Otillar R.P."/>
            <person name="Pangilinan J."/>
            <person name="Peng Y."/>
            <person name="Rokas A."/>
            <person name="Rosa C.A."/>
            <person name="Scheuner C."/>
            <person name="Sibirny A.A."/>
            <person name="Slot J.C."/>
            <person name="Stielow J.B."/>
            <person name="Sun H."/>
            <person name="Kurtzman C.P."/>
            <person name="Blackwell M."/>
            <person name="Grigoriev I.V."/>
            <person name="Jeffries T.W."/>
        </authorList>
    </citation>
    <scope>NUCLEOTIDE SEQUENCE [LARGE SCALE GENOMIC DNA]</scope>
    <source>
        <strain evidence="4">NRRL Y-17324</strain>
    </source>
</reference>
<dbReference type="Proteomes" id="UP000094285">
    <property type="component" value="Unassembled WGS sequence"/>
</dbReference>
<feature type="compositionally biased region" description="Basic and acidic residues" evidence="1">
    <location>
        <begin position="218"/>
        <end position="229"/>
    </location>
</feature>